<keyword evidence="1" id="KW-0808">Transferase</keyword>
<gene>
    <name evidence="1" type="primary">N6AMT1</name>
    <name evidence="1" type="ORF">EV182_004972</name>
</gene>
<name>A0ACC1HAK2_9FUNG</name>
<keyword evidence="2" id="KW-1185">Reference proteome</keyword>
<evidence type="ECO:0000313" key="1">
    <source>
        <dbReference type="EMBL" id="KAJ1673574.1"/>
    </source>
</evidence>
<keyword evidence="1" id="KW-0489">Methyltransferase</keyword>
<reference evidence="1" key="1">
    <citation type="submission" date="2022-06" db="EMBL/GenBank/DDBJ databases">
        <title>Phylogenomic reconstructions and comparative analyses of Kickxellomycotina fungi.</title>
        <authorList>
            <person name="Reynolds N.K."/>
            <person name="Stajich J.E."/>
            <person name="Barry K."/>
            <person name="Grigoriev I.V."/>
            <person name="Crous P."/>
            <person name="Smith M.E."/>
        </authorList>
    </citation>
    <scope>NUCLEOTIDE SEQUENCE</scope>
    <source>
        <strain evidence="1">RSA 2271</strain>
    </source>
</reference>
<comment type="caution">
    <text evidence="1">The sequence shown here is derived from an EMBL/GenBank/DDBJ whole genome shotgun (WGS) entry which is preliminary data.</text>
</comment>
<dbReference type="EMBL" id="JAMZIH010006791">
    <property type="protein sequence ID" value="KAJ1673574.1"/>
    <property type="molecule type" value="Genomic_DNA"/>
</dbReference>
<dbReference type="EC" id="2.1.1.297" evidence="1"/>
<sequence length="235" mass="25027">MSSPSPSLPTPYTTHVARPEYRSVYEPAEDTFLLLDALEQDRDELRSMAPAVCMEVGSGSGCVATFLGQLLEGARPCIWATDINPAANRCTLETGRVNGVRAGLEAVQTSLARGLAGRMRGMVDVLVFNPPYVVTVSEEVVRPPAPGNGRDLAAAAWAGGVDGREVVDEFWPDVDTLLSPGGVFYLVAIAENRPLEIIGYLASRFGLAGSVALSRKAGCEHLCVLKFRRHGALAA</sequence>
<proteinExistence type="predicted"/>
<accession>A0ACC1HAK2</accession>
<protein>
    <submittedName>
        <fullName evidence="1">HemK methyltransferase member 2</fullName>
        <ecNumber evidence="1">2.1.1.297</ecNumber>
    </submittedName>
</protein>
<evidence type="ECO:0000313" key="2">
    <source>
        <dbReference type="Proteomes" id="UP001145114"/>
    </source>
</evidence>
<organism evidence="1 2">
    <name type="scientific">Spiromyces aspiralis</name>
    <dbReference type="NCBI Taxonomy" id="68401"/>
    <lineage>
        <taxon>Eukaryota</taxon>
        <taxon>Fungi</taxon>
        <taxon>Fungi incertae sedis</taxon>
        <taxon>Zoopagomycota</taxon>
        <taxon>Kickxellomycotina</taxon>
        <taxon>Kickxellomycetes</taxon>
        <taxon>Kickxellales</taxon>
        <taxon>Kickxellaceae</taxon>
        <taxon>Spiromyces</taxon>
    </lineage>
</organism>
<dbReference type="Proteomes" id="UP001145114">
    <property type="component" value="Unassembled WGS sequence"/>
</dbReference>